<organism evidence="8 9">
    <name type="scientific">Riccia sorocarpa</name>
    <dbReference type="NCBI Taxonomy" id="122646"/>
    <lineage>
        <taxon>Eukaryota</taxon>
        <taxon>Viridiplantae</taxon>
        <taxon>Streptophyta</taxon>
        <taxon>Embryophyta</taxon>
        <taxon>Marchantiophyta</taxon>
        <taxon>Marchantiopsida</taxon>
        <taxon>Marchantiidae</taxon>
        <taxon>Marchantiales</taxon>
        <taxon>Ricciaceae</taxon>
        <taxon>Riccia</taxon>
    </lineage>
</organism>
<dbReference type="Proteomes" id="UP001633002">
    <property type="component" value="Unassembled WGS sequence"/>
</dbReference>
<evidence type="ECO:0000256" key="6">
    <source>
        <dbReference type="ARBA" id="ARBA00023136"/>
    </source>
</evidence>
<comment type="similarity">
    <text evidence="2">Belongs to the SLC35F solute transporter family.</text>
</comment>
<keyword evidence="9" id="KW-1185">Reference proteome</keyword>
<accession>A0ABD3HDT8</accession>
<keyword evidence="3" id="KW-0813">Transport</keyword>
<evidence type="ECO:0000256" key="2">
    <source>
        <dbReference type="ARBA" id="ARBA00007863"/>
    </source>
</evidence>
<dbReference type="AlphaFoldDB" id="A0ABD3HDT8"/>
<evidence type="ECO:0000256" key="1">
    <source>
        <dbReference type="ARBA" id="ARBA00004141"/>
    </source>
</evidence>
<evidence type="ECO:0000313" key="9">
    <source>
        <dbReference type="Proteomes" id="UP001633002"/>
    </source>
</evidence>
<keyword evidence="5" id="KW-1133">Transmembrane helix</keyword>
<keyword evidence="4" id="KW-0812">Transmembrane</keyword>
<feature type="region of interest" description="Disordered" evidence="7">
    <location>
        <begin position="188"/>
        <end position="208"/>
    </location>
</feature>
<comment type="caution">
    <text evidence="8">The sequence shown here is derived from an EMBL/GenBank/DDBJ whole genome shotgun (WGS) entry which is preliminary data.</text>
</comment>
<proteinExistence type="inferred from homology"/>
<evidence type="ECO:0000256" key="4">
    <source>
        <dbReference type="ARBA" id="ARBA00022692"/>
    </source>
</evidence>
<protein>
    <submittedName>
        <fullName evidence="8">Uncharacterized protein</fullName>
    </submittedName>
</protein>
<evidence type="ECO:0000256" key="3">
    <source>
        <dbReference type="ARBA" id="ARBA00022448"/>
    </source>
</evidence>
<gene>
    <name evidence="8" type="ORF">R1sor_016027</name>
</gene>
<evidence type="ECO:0000256" key="7">
    <source>
        <dbReference type="SAM" id="MobiDB-lite"/>
    </source>
</evidence>
<dbReference type="GO" id="GO:0016020">
    <property type="term" value="C:membrane"/>
    <property type="evidence" value="ECO:0007669"/>
    <property type="project" value="UniProtKB-SubCell"/>
</dbReference>
<evidence type="ECO:0000256" key="5">
    <source>
        <dbReference type="ARBA" id="ARBA00022989"/>
    </source>
</evidence>
<evidence type="ECO:0000313" key="8">
    <source>
        <dbReference type="EMBL" id="KAL3689718.1"/>
    </source>
</evidence>
<feature type="compositionally biased region" description="Low complexity" evidence="7">
    <location>
        <begin position="191"/>
        <end position="207"/>
    </location>
</feature>
<sequence>MVLQNLGLAPYQNALFCCRNRGDNRLEWDGWTSSSLDPEVSLPHELLVTMRRARILETTGEESELDAEFCCPIISGSNSLLGDSMMLVGATLYAIANTYEVCHIHTCRSGLKELHLRLSVCSETPTLLQTYVTFVVGIIVQEFLVKRHRKAEILASLGFFAAIVTICQAGEPPNEPDGHLIADKIPYERVGTSSTEPPGSESELTPTNFAVTPEETEVHEGKESSVAIELTDLSR</sequence>
<dbReference type="EMBL" id="JBJQOH010000004">
    <property type="protein sequence ID" value="KAL3689718.1"/>
    <property type="molecule type" value="Genomic_DNA"/>
</dbReference>
<comment type="subcellular location">
    <subcellularLocation>
        <location evidence="1">Membrane</location>
        <topology evidence="1">Multi-pass membrane protein</topology>
    </subcellularLocation>
</comment>
<dbReference type="InterPro" id="IPR009262">
    <property type="entry name" value="SLC35_F1/F2/F6"/>
</dbReference>
<reference evidence="8 9" key="1">
    <citation type="submission" date="2024-09" db="EMBL/GenBank/DDBJ databases">
        <title>Chromosome-scale assembly of Riccia sorocarpa.</title>
        <authorList>
            <person name="Paukszto L."/>
        </authorList>
    </citation>
    <scope>NUCLEOTIDE SEQUENCE [LARGE SCALE GENOMIC DNA]</scope>
    <source>
        <strain evidence="8">LP-2024</strain>
        <tissue evidence="8">Aerial parts of the thallus</tissue>
    </source>
</reference>
<name>A0ABD3HDT8_9MARC</name>
<keyword evidence="6" id="KW-0472">Membrane</keyword>
<dbReference type="Pfam" id="PF06027">
    <property type="entry name" value="SLC35F"/>
    <property type="match status" value="1"/>
</dbReference>